<evidence type="ECO:0000313" key="3">
    <source>
        <dbReference type="EMBL" id="AUN28245.1"/>
    </source>
</evidence>
<reference evidence="3" key="1">
    <citation type="submission" date="2017-04" db="EMBL/GenBank/DDBJ databases">
        <authorList>
            <person name="Afonso C.L."/>
            <person name="Miller P.J."/>
            <person name="Scott M.A."/>
            <person name="Spackman E."/>
            <person name="Goraichik I."/>
            <person name="Dimitrov K.M."/>
            <person name="Suarez D.L."/>
            <person name="Swayne D.E."/>
        </authorList>
    </citation>
    <scope>NUCLEOTIDE SEQUENCE</scope>
</reference>
<keyword evidence="3" id="KW-0496">Mitochondrion</keyword>
<feature type="domain" description="Homing endonuclease LAGLIDADG" evidence="2">
    <location>
        <begin position="221"/>
        <end position="307"/>
    </location>
</feature>
<accession>A0A2I6QD01</accession>
<dbReference type="EMBL" id="KY911096">
    <property type="protein sequence ID" value="AUN28245.1"/>
    <property type="molecule type" value="Genomic_DNA"/>
</dbReference>
<dbReference type="GO" id="GO:0004519">
    <property type="term" value="F:endonuclease activity"/>
    <property type="evidence" value="ECO:0007669"/>
    <property type="project" value="InterPro"/>
</dbReference>
<sequence length="337" mass="39800">MSINTTRCGKLLQYILMYVKMNTFLMKENVKMSSTWGQSAWKNIFPSETTRSAFYSIFTKNSSYNSFHKWLVGIVDGDGCFYFSRTQKGNWTFCFKVSQSKYNLRLLYFIKKMLIVGSVDISENSCAEYRICNMIHISEIVLPIFDKYPLLTSKQYSYEKFRNSLLIYLDKNLSKEQKDEMIFSIKVSMIPNDYQSYVWKGFPCENLDISKVYSIMSKEWLIGFTEAEGSFYLTKKGPNRIIHCFEITQKKDEIVLIAISLILEIKVLKKKDYFCCITTNRKSVDLVIDYFFGTMKGIKSLEYRIWSRSYRKLTSFEDLVKVQNMMRNIRKNTKMKV</sequence>
<protein>
    <recommendedName>
        <fullName evidence="2">Homing endonuclease LAGLIDADG domain-containing protein</fullName>
    </recommendedName>
</protein>
<dbReference type="SUPFAM" id="SSF55608">
    <property type="entry name" value="Homing endonucleases"/>
    <property type="match status" value="2"/>
</dbReference>
<dbReference type="Pfam" id="PF00961">
    <property type="entry name" value="LAGLIDADG_1"/>
    <property type="match status" value="2"/>
</dbReference>
<geneLocation type="mitochondrion" evidence="3"/>
<dbReference type="EMBL" id="KY911095">
    <property type="protein sequence ID" value="AUN28220.1"/>
    <property type="molecule type" value="Genomic_DNA"/>
</dbReference>
<dbReference type="PANTHER" id="PTHR36181:SF2">
    <property type="entry name" value="INTRON-ENCODED ENDONUCLEASE AI3-RELATED"/>
    <property type="match status" value="1"/>
</dbReference>
<dbReference type="InterPro" id="IPR027434">
    <property type="entry name" value="Homing_endonucl"/>
</dbReference>
<dbReference type="AlphaFoldDB" id="A0A2I6QD01"/>
<name>A0A2I6QD01_MALSM</name>
<organism evidence="3">
    <name type="scientific">Malassezia sympodialis</name>
    <name type="common">Atopic eczema-associated yeast</name>
    <dbReference type="NCBI Taxonomy" id="76777"/>
    <lineage>
        <taxon>Eukaryota</taxon>
        <taxon>Fungi</taxon>
        <taxon>Dikarya</taxon>
        <taxon>Basidiomycota</taxon>
        <taxon>Ustilaginomycotina</taxon>
        <taxon>Malasseziomycetes</taxon>
        <taxon>Malasseziales</taxon>
        <taxon>Malasseziaceae</taxon>
        <taxon>Malassezia</taxon>
    </lineage>
</organism>
<comment type="function">
    <text evidence="1">Mitochondrial DNA endonuclease involved in intron homing.</text>
</comment>
<proteinExistence type="predicted"/>
<dbReference type="InterPro" id="IPR004860">
    <property type="entry name" value="LAGLIDADG_dom"/>
</dbReference>
<dbReference type="PANTHER" id="PTHR36181">
    <property type="entry name" value="INTRON-ENCODED ENDONUCLEASE AI3-RELATED"/>
    <property type="match status" value="1"/>
</dbReference>
<dbReference type="InterPro" id="IPR051289">
    <property type="entry name" value="LAGLIDADG_Endonuclease"/>
</dbReference>
<feature type="domain" description="Homing endonuclease LAGLIDADG" evidence="2">
    <location>
        <begin position="71"/>
        <end position="163"/>
    </location>
</feature>
<gene>
    <name evidence="3" type="primary">orf337</name>
</gene>
<evidence type="ECO:0000256" key="1">
    <source>
        <dbReference type="ARBA" id="ARBA00002670"/>
    </source>
</evidence>
<dbReference type="Gene3D" id="3.10.28.10">
    <property type="entry name" value="Homing endonucleases"/>
    <property type="match status" value="2"/>
</dbReference>
<dbReference type="GO" id="GO:0005739">
    <property type="term" value="C:mitochondrion"/>
    <property type="evidence" value="ECO:0007669"/>
    <property type="project" value="UniProtKB-ARBA"/>
</dbReference>
<evidence type="ECO:0000259" key="2">
    <source>
        <dbReference type="Pfam" id="PF00961"/>
    </source>
</evidence>